<keyword evidence="2" id="KW-1185">Reference proteome</keyword>
<dbReference type="Proteomes" id="UP000774617">
    <property type="component" value="Unassembled WGS sequence"/>
</dbReference>
<protein>
    <submittedName>
        <fullName evidence="1">Uncharacterized protein</fullName>
    </submittedName>
</protein>
<name>A0ABQ8G160_9PEZI</name>
<dbReference type="EMBL" id="JAGTJR010000028">
    <property type="protein sequence ID" value="KAH7041992.1"/>
    <property type="molecule type" value="Genomic_DNA"/>
</dbReference>
<evidence type="ECO:0000313" key="1">
    <source>
        <dbReference type="EMBL" id="KAH7041992.1"/>
    </source>
</evidence>
<reference evidence="1 2" key="1">
    <citation type="journal article" date="2021" name="Nat. Commun.">
        <title>Genetic determinants of endophytism in the Arabidopsis root mycobiome.</title>
        <authorList>
            <person name="Mesny F."/>
            <person name="Miyauchi S."/>
            <person name="Thiergart T."/>
            <person name="Pickel B."/>
            <person name="Atanasova L."/>
            <person name="Karlsson M."/>
            <person name="Huettel B."/>
            <person name="Barry K.W."/>
            <person name="Haridas S."/>
            <person name="Chen C."/>
            <person name="Bauer D."/>
            <person name="Andreopoulos W."/>
            <person name="Pangilinan J."/>
            <person name="LaButti K."/>
            <person name="Riley R."/>
            <person name="Lipzen A."/>
            <person name="Clum A."/>
            <person name="Drula E."/>
            <person name="Henrissat B."/>
            <person name="Kohler A."/>
            <person name="Grigoriev I.V."/>
            <person name="Martin F.M."/>
            <person name="Hacquard S."/>
        </authorList>
    </citation>
    <scope>NUCLEOTIDE SEQUENCE [LARGE SCALE GENOMIC DNA]</scope>
    <source>
        <strain evidence="1 2">MPI-SDFR-AT-0080</strain>
    </source>
</reference>
<sequence>MPMAVWQSLAAAWLDSSWRRRTAAASEAIAGSGLSVGSIVGLPFWLEAFVWIIIQYRVYQPFKVAFVSCSRALDVIYLVEVVGHATATLLWKRIFQIGCSRPGFRMVGHVLCRDSQERPCPSNQFPALPPLMSDDRPFMVSIILFHLSLPQLRYLTASPSPPCSLSFMSGFNLPVARPDCSFEARPKSRAPFSSHLVAPRHI</sequence>
<proteinExistence type="predicted"/>
<evidence type="ECO:0000313" key="2">
    <source>
        <dbReference type="Proteomes" id="UP000774617"/>
    </source>
</evidence>
<gene>
    <name evidence="1" type="ORF">B0J12DRAFT_218438</name>
</gene>
<comment type="caution">
    <text evidence="1">The sequence shown here is derived from an EMBL/GenBank/DDBJ whole genome shotgun (WGS) entry which is preliminary data.</text>
</comment>
<accession>A0ABQ8G160</accession>
<organism evidence="1 2">
    <name type="scientific">Macrophomina phaseolina</name>
    <dbReference type="NCBI Taxonomy" id="35725"/>
    <lineage>
        <taxon>Eukaryota</taxon>
        <taxon>Fungi</taxon>
        <taxon>Dikarya</taxon>
        <taxon>Ascomycota</taxon>
        <taxon>Pezizomycotina</taxon>
        <taxon>Dothideomycetes</taxon>
        <taxon>Dothideomycetes incertae sedis</taxon>
        <taxon>Botryosphaeriales</taxon>
        <taxon>Botryosphaeriaceae</taxon>
        <taxon>Macrophomina</taxon>
    </lineage>
</organism>